<dbReference type="AlphaFoldDB" id="A0A5N6KZY2"/>
<comment type="caution">
    <text evidence="2">The sequence shown here is derived from an EMBL/GenBank/DDBJ whole genome shotgun (WGS) entry which is preliminary data.</text>
</comment>
<protein>
    <submittedName>
        <fullName evidence="2">Uncharacterized protein</fullName>
    </submittedName>
</protein>
<evidence type="ECO:0000256" key="1">
    <source>
        <dbReference type="SAM" id="MobiDB-lite"/>
    </source>
</evidence>
<evidence type="ECO:0000313" key="3">
    <source>
        <dbReference type="Proteomes" id="UP000327013"/>
    </source>
</evidence>
<dbReference type="Proteomes" id="UP000327013">
    <property type="component" value="Unassembled WGS sequence"/>
</dbReference>
<reference evidence="2 3" key="1">
    <citation type="submission" date="2019-06" db="EMBL/GenBank/DDBJ databases">
        <title>A chromosomal-level reference genome of Carpinus fangiana (Coryloideae, Betulaceae).</title>
        <authorList>
            <person name="Yang X."/>
            <person name="Wang Z."/>
            <person name="Zhang L."/>
            <person name="Hao G."/>
            <person name="Liu J."/>
            <person name="Yang Y."/>
        </authorList>
    </citation>
    <scope>NUCLEOTIDE SEQUENCE [LARGE SCALE GENOMIC DNA]</scope>
    <source>
        <strain evidence="2">Cfa_2016G</strain>
        <tissue evidence="2">Leaf</tissue>
    </source>
</reference>
<name>A0A5N6KZY2_9ROSI</name>
<sequence>MSSSAGHAAPYATAENPTGNSDGSRGGLARHWPEGRVKCVIKHCNKNRSSRLHAEIALRPQEFVRLLGRSRRHLHERVFKNHFRHKPMAVVFTC</sequence>
<accession>A0A5N6KZY2</accession>
<feature type="region of interest" description="Disordered" evidence="1">
    <location>
        <begin position="1"/>
        <end position="29"/>
    </location>
</feature>
<evidence type="ECO:0000313" key="2">
    <source>
        <dbReference type="EMBL" id="KAB8416432.1"/>
    </source>
</evidence>
<proteinExistence type="predicted"/>
<organism evidence="2 3">
    <name type="scientific">Carpinus fangiana</name>
    <dbReference type="NCBI Taxonomy" id="176857"/>
    <lineage>
        <taxon>Eukaryota</taxon>
        <taxon>Viridiplantae</taxon>
        <taxon>Streptophyta</taxon>
        <taxon>Embryophyta</taxon>
        <taxon>Tracheophyta</taxon>
        <taxon>Spermatophyta</taxon>
        <taxon>Magnoliopsida</taxon>
        <taxon>eudicotyledons</taxon>
        <taxon>Gunneridae</taxon>
        <taxon>Pentapetalae</taxon>
        <taxon>rosids</taxon>
        <taxon>fabids</taxon>
        <taxon>Fagales</taxon>
        <taxon>Betulaceae</taxon>
        <taxon>Carpinus</taxon>
    </lineage>
</organism>
<keyword evidence="3" id="KW-1185">Reference proteome</keyword>
<dbReference type="EMBL" id="VIBQ01000031">
    <property type="protein sequence ID" value="KAB8416432.1"/>
    <property type="molecule type" value="Genomic_DNA"/>
</dbReference>
<gene>
    <name evidence="2" type="ORF">FH972_024951</name>
</gene>